<dbReference type="InterPro" id="IPR045617">
    <property type="entry name" value="DUF6445"/>
</dbReference>
<comment type="caution">
    <text evidence="1">The sequence shown here is derived from an EMBL/GenBank/DDBJ whole genome shotgun (WGS) entry which is preliminary data.</text>
</comment>
<dbReference type="EMBL" id="SGUG01000013">
    <property type="protein sequence ID" value="MDG0862867.1"/>
    <property type="molecule type" value="Genomic_DNA"/>
</dbReference>
<evidence type="ECO:0000313" key="1">
    <source>
        <dbReference type="EMBL" id="MDG0862867.1"/>
    </source>
</evidence>
<sequence>MFDAHRRLFNPRPRIEVMAVPPDQTCIVVDDVLIDPAAVVDWATEREWLPAQANAYPGQLVAAPAELEQCLNGFFSQHVRRVLGGRRTVSMYARFSMVTRPVSQLRPCQWLCHRDRVVLEPRTGLCAASVLYLFDDPSLGGTGFYRPKLAAEPLAALLDDAQRLSNLEFEQRYGVRPGYMIRSNDYFELVAHVPAAWNRMIFYDGGQFHSGHIERLQPLSTDVREGRLTLNGFFACSRASA</sequence>
<keyword evidence="2" id="KW-1185">Reference proteome</keyword>
<dbReference type="Pfam" id="PF20043">
    <property type="entry name" value="DUF6445"/>
    <property type="match status" value="1"/>
</dbReference>
<protein>
    <submittedName>
        <fullName evidence="1">Uncharacterized protein</fullName>
    </submittedName>
</protein>
<evidence type="ECO:0000313" key="2">
    <source>
        <dbReference type="Proteomes" id="UP001152766"/>
    </source>
</evidence>
<dbReference type="RefSeq" id="WP_268152444.1">
    <property type="nucleotide sequence ID" value="NZ_JAPPUW010000015.1"/>
</dbReference>
<proteinExistence type="predicted"/>
<accession>A0A9X4LG79</accession>
<organism evidence="1 2">
    <name type="scientific">Pelomonas aquatica</name>
    <dbReference type="NCBI Taxonomy" id="431058"/>
    <lineage>
        <taxon>Bacteria</taxon>
        <taxon>Pseudomonadati</taxon>
        <taxon>Pseudomonadota</taxon>
        <taxon>Betaproteobacteria</taxon>
        <taxon>Burkholderiales</taxon>
        <taxon>Sphaerotilaceae</taxon>
        <taxon>Roseateles</taxon>
    </lineage>
</organism>
<name>A0A9X4LG79_9BURK</name>
<reference evidence="1" key="1">
    <citation type="submission" date="2019-02" db="EMBL/GenBank/DDBJ databases">
        <title>Draft genome of the type strain Pelomonas aquatica CCUG 52575T.</title>
        <authorList>
            <person name="Gomila M."/>
            <person name="Lalucat J."/>
        </authorList>
    </citation>
    <scope>NUCLEOTIDE SEQUENCE</scope>
    <source>
        <strain evidence="1">CCUG 52575</strain>
    </source>
</reference>
<gene>
    <name evidence="1" type="ORF">EXJ73_10335</name>
</gene>
<dbReference type="Proteomes" id="UP001152766">
    <property type="component" value="Unassembled WGS sequence"/>
</dbReference>
<dbReference type="AlphaFoldDB" id="A0A9X4LG79"/>